<feature type="non-terminal residue" evidence="8">
    <location>
        <position position="1"/>
    </location>
</feature>
<dbReference type="AlphaFoldDB" id="X6MJR8"/>
<comment type="function">
    <text evidence="4">Component of the exocyst complex.</text>
</comment>
<dbReference type="PANTHER" id="PTHR12542">
    <property type="entry name" value="EXOCYST COMPLEX PROTEIN EXO70"/>
    <property type="match status" value="1"/>
</dbReference>
<proteinExistence type="inferred from homology"/>
<dbReference type="OrthoDB" id="1922221at2759"/>
<keyword evidence="6" id="KW-0472">Membrane</keyword>
<keyword evidence="9" id="KW-1185">Reference proteome</keyword>
<keyword evidence="6" id="KW-0812">Transmembrane</keyword>
<comment type="similarity">
    <text evidence="1 4">Belongs to the EXO70 family.</text>
</comment>
<evidence type="ECO:0000256" key="3">
    <source>
        <dbReference type="ARBA" id="ARBA00022483"/>
    </source>
</evidence>
<reference evidence="8 9" key="1">
    <citation type="journal article" date="2013" name="Curr. Biol.">
        <title>The Genome of the Foraminiferan Reticulomyxa filosa.</title>
        <authorList>
            <person name="Glockner G."/>
            <person name="Hulsmann N."/>
            <person name="Schleicher M."/>
            <person name="Noegel A.A."/>
            <person name="Eichinger L."/>
            <person name="Gallinger C."/>
            <person name="Pawlowski J."/>
            <person name="Sierra R."/>
            <person name="Euteneuer U."/>
            <person name="Pillet L."/>
            <person name="Moustafa A."/>
            <person name="Platzer M."/>
            <person name="Groth M."/>
            <person name="Szafranski K."/>
            <person name="Schliwa M."/>
        </authorList>
    </citation>
    <scope>NUCLEOTIDE SEQUENCE [LARGE SCALE GENOMIC DNA]</scope>
</reference>
<dbReference type="InterPro" id="IPR016159">
    <property type="entry name" value="Cullin_repeat-like_dom_sf"/>
</dbReference>
<feature type="region of interest" description="Disordered" evidence="5">
    <location>
        <begin position="1"/>
        <end position="41"/>
    </location>
</feature>
<feature type="domain" description="Exocyst complex subunit Exo70 C-terminal" evidence="7">
    <location>
        <begin position="564"/>
        <end position="833"/>
    </location>
</feature>
<gene>
    <name evidence="8" type="ORF">RFI_23661</name>
</gene>
<evidence type="ECO:0000313" key="8">
    <source>
        <dbReference type="EMBL" id="ETO13702.1"/>
    </source>
</evidence>
<evidence type="ECO:0000256" key="2">
    <source>
        <dbReference type="ARBA" id="ARBA00022448"/>
    </source>
</evidence>
<protein>
    <recommendedName>
        <fullName evidence="4">Exocyst subunit Exo70 family protein</fullName>
    </recommendedName>
</protein>
<dbReference type="PANTHER" id="PTHR12542:SF41">
    <property type="entry name" value="EXOCYST COMPLEX COMPONENT 7"/>
    <property type="match status" value="1"/>
</dbReference>
<dbReference type="EMBL" id="ASPP01020435">
    <property type="protein sequence ID" value="ETO13702.1"/>
    <property type="molecule type" value="Genomic_DNA"/>
</dbReference>
<feature type="compositionally biased region" description="Basic and acidic residues" evidence="5">
    <location>
        <begin position="7"/>
        <end position="31"/>
    </location>
</feature>
<keyword evidence="6" id="KW-1133">Transmembrane helix</keyword>
<dbReference type="GO" id="GO:0005546">
    <property type="term" value="F:phosphatidylinositol-4,5-bisphosphate binding"/>
    <property type="evidence" value="ECO:0007669"/>
    <property type="project" value="InterPro"/>
</dbReference>
<evidence type="ECO:0000256" key="5">
    <source>
        <dbReference type="SAM" id="MobiDB-lite"/>
    </source>
</evidence>
<dbReference type="GO" id="GO:0015031">
    <property type="term" value="P:protein transport"/>
    <property type="evidence" value="ECO:0007669"/>
    <property type="project" value="UniProtKB-KW"/>
</dbReference>
<organism evidence="8 9">
    <name type="scientific">Reticulomyxa filosa</name>
    <dbReference type="NCBI Taxonomy" id="46433"/>
    <lineage>
        <taxon>Eukaryota</taxon>
        <taxon>Sar</taxon>
        <taxon>Rhizaria</taxon>
        <taxon>Retaria</taxon>
        <taxon>Foraminifera</taxon>
        <taxon>Monothalamids</taxon>
        <taxon>Reticulomyxidae</taxon>
        <taxon>Reticulomyxa</taxon>
    </lineage>
</organism>
<name>X6MJR8_RETFI</name>
<evidence type="ECO:0000256" key="6">
    <source>
        <dbReference type="SAM" id="Phobius"/>
    </source>
</evidence>
<evidence type="ECO:0000256" key="4">
    <source>
        <dbReference type="RuleBase" id="RU365026"/>
    </source>
</evidence>
<dbReference type="InterPro" id="IPR004140">
    <property type="entry name" value="Exo70"/>
</dbReference>
<dbReference type="GO" id="GO:0000145">
    <property type="term" value="C:exocyst"/>
    <property type="evidence" value="ECO:0007669"/>
    <property type="project" value="InterPro"/>
</dbReference>
<dbReference type="Proteomes" id="UP000023152">
    <property type="component" value="Unassembled WGS sequence"/>
</dbReference>
<sequence>DQTQPVNEEKEKDKEKEKEEKKEEKINKAEKEEDEEIYEDSNLEMKDDPFFDWVLQINDARHYLSRVQFRSLGNTMQSLEEIAQVALDKMSQYCKELLEQQRSQSVRSIEKIIELNIPLDWYNRDPHTPLWPYQVTGNVRKQVLESINPFLPKHPVFEERKIMAIPRDFPIYITWSTIKLLSNLVYSIDDTCDCFKPLLQNSFYSLLVDSRQDLLSILLSPSTGLSDEVILCMQYITAQRRLRIAEEQKQESPRSPDPVNSTKQLTFENLQSQSKKDKKKGTLFIFIIHFHKYIHTYVYVYVCMSFFFFFFFVIKKSLCVCVYEEVKTNDEIDMDDFEADMSNKEDDAAMRNYFSIEGTMELNAKLNTGLERLQLPVEILHHPIILFLVLSLTFLQMERHLCEKVLRKSNNANSTGLLLSAICDSSLEHIAVRIDQVLKMEDTLSFSRPTILRMSTQQNFLFFFFFRVSMHPSILNFIIYAIFFMCVFVVGHNIKPAGPSEYDTIVAACASIANISGNNVATNVRVDMETLRYATLVLFLKKKKNKTKQKTNRWINNHLYSRIQKIIEHRENKPRPDGGYHPLVIETVELISNIYTFRNTIEELCQSWDEEVNKTNSTDEALHSENPLYKYELPSLKVLLVNRPAYTSGIQQVLSELARALQINLQEKSKQYGNSKVLRVIFLLNNFHYIVKSISDTPLEEACGKNEIENLRKEVADLKSKYLKESWGKIEPCLDIENDPLTKKTTNLKRGERDAAKKKFKTFNDEFAVQYEMQKEYSVPDSSLRADLQEKNKKMVGSKYAEVWRRYENIDFTTNKSKYFIYPPKQLEAMLDQFFEPN</sequence>
<accession>X6MJR8</accession>
<keyword evidence="4" id="KW-0653">Protein transport</keyword>
<evidence type="ECO:0000256" key="1">
    <source>
        <dbReference type="ARBA" id="ARBA00006756"/>
    </source>
</evidence>
<feature type="compositionally biased region" description="Acidic residues" evidence="5">
    <location>
        <begin position="32"/>
        <end position="41"/>
    </location>
</feature>
<feature type="transmembrane region" description="Helical" evidence="6">
    <location>
        <begin position="296"/>
        <end position="314"/>
    </location>
</feature>
<feature type="transmembrane region" description="Helical" evidence="6">
    <location>
        <begin position="474"/>
        <end position="494"/>
    </location>
</feature>
<dbReference type="InterPro" id="IPR046364">
    <property type="entry name" value="Exo70_C"/>
</dbReference>
<dbReference type="Pfam" id="PF03081">
    <property type="entry name" value="Exo70_C"/>
    <property type="match status" value="1"/>
</dbReference>
<dbReference type="SUPFAM" id="SSF74788">
    <property type="entry name" value="Cullin repeat-like"/>
    <property type="match status" value="1"/>
</dbReference>
<dbReference type="GO" id="GO:0006887">
    <property type="term" value="P:exocytosis"/>
    <property type="evidence" value="ECO:0007669"/>
    <property type="project" value="UniProtKB-KW"/>
</dbReference>
<keyword evidence="3 4" id="KW-0268">Exocytosis</keyword>
<keyword evidence="2 4" id="KW-0813">Transport</keyword>
<comment type="caution">
    <text evidence="8">The sequence shown here is derived from an EMBL/GenBank/DDBJ whole genome shotgun (WGS) entry which is preliminary data.</text>
</comment>
<evidence type="ECO:0000313" key="9">
    <source>
        <dbReference type="Proteomes" id="UP000023152"/>
    </source>
</evidence>
<evidence type="ECO:0000259" key="7">
    <source>
        <dbReference type="Pfam" id="PF03081"/>
    </source>
</evidence>
<dbReference type="Gene3D" id="1.20.1280.170">
    <property type="entry name" value="Exocyst complex component Exo70"/>
    <property type="match status" value="1"/>
</dbReference>